<dbReference type="GO" id="GO:0016779">
    <property type="term" value="F:nucleotidyltransferase activity"/>
    <property type="evidence" value="ECO:0007669"/>
    <property type="project" value="UniProtKB-KW"/>
</dbReference>
<keyword evidence="12" id="KW-1185">Reference proteome</keyword>
<dbReference type="InterPro" id="IPR000768">
    <property type="entry name" value="ART"/>
</dbReference>
<sequence>MQDSDDRVMLCPFIGYAKEPILPLADACMPLIFIIPDILIYVSMALACTPDNPPDELTRDESASIHLYTMEWSNTSRSLYSHLNHTLKRGDPEELQPWFKYLKLFLTALVKIPCSTAQIAWRGVRKNVTSEFPKGAQITWWAFASTTKSLAVLENDLYLGTTGERSLFSIEVLNGRNIRAHSYFQDEEEILLLPGTFMEVQSLLNPAPDLHIIHLKQMIPKESLVEPPFEDAQLYPKIEPSSRRWYIQKKFLIPMSILVLVCIMAVILGSILGTRRRNKTSDPIINWGGQNWAMSCDFRGNDLSQANSSADKCGSECFEKKECTHYTWTTLNGGTCWMKTGNVSKADAFLTNDTTMVCGVRDDFQPDVSNLPIQWNEMNWARSCKFYGNGLPYIRIPSELCPEKCAQTKKCTHYTWTTLSGGTCLMKQGNVSKDDARFTNDPTMICGIVNGTQQGVTKSPIQWNETNWAMSCDFYDNDLSNVRISSKLCRSTCAQTQQCTHYTWTTFSGGTCWMKKGNVSIDDAFFTNDPYMMCGIITSVKHRDTKRL</sequence>
<gene>
    <name evidence="10" type="ORF">JXQ802_LOCUS42376</name>
    <name evidence="9" type="ORF">PYM288_LOCUS27426</name>
</gene>
<name>A0A815AA01_9BILA</name>
<evidence type="ECO:0000256" key="6">
    <source>
        <dbReference type="RuleBase" id="RU361228"/>
    </source>
</evidence>
<feature type="domain" description="Apple" evidence="8">
    <location>
        <begin position="399"/>
        <end position="427"/>
    </location>
</feature>
<dbReference type="EMBL" id="CAJNOH010001806">
    <property type="protein sequence ID" value="CAF1251936.1"/>
    <property type="molecule type" value="Genomic_DNA"/>
</dbReference>
<evidence type="ECO:0000256" key="2">
    <source>
        <dbReference type="ARBA" id="ARBA00022676"/>
    </source>
</evidence>
<dbReference type="Gene3D" id="3.50.4.10">
    <property type="entry name" value="Hepatocyte Growth Factor"/>
    <property type="match status" value="3"/>
</dbReference>
<dbReference type="InterPro" id="IPR003609">
    <property type="entry name" value="Pan_app"/>
</dbReference>
<evidence type="ECO:0000259" key="8">
    <source>
        <dbReference type="Pfam" id="PF14295"/>
    </source>
</evidence>
<comment type="caution">
    <text evidence="9">The sequence shown here is derived from an EMBL/GenBank/DDBJ whole genome shotgun (WGS) entry which is preliminary data.</text>
</comment>
<accession>A0A815AA01</accession>
<comment type="catalytic activity">
    <reaction evidence="5 6">
        <text>L-arginyl-[protein] + NAD(+) = N(omega)-(ADP-D-ribosyl)-L-arginyl-[protein] + nicotinamide + H(+)</text>
        <dbReference type="Rhea" id="RHEA:19149"/>
        <dbReference type="Rhea" id="RHEA-COMP:10532"/>
        <dbReference type="Rhea" id="RHEA-COMP:15087"/>
        <dbReference type="ChEBI" id="CHEBI:15378"/>
        <dbReference type="ChEBI" id="CHEBI:17154"/>
        <dbReference type="ChEBI" id="CHEBI:29965"/>
        <dbReference type="ChEBI" id="CHEBI:57540"/>
        <dbReference type="ChEBI" id="CHEBI:142554"/>
        <dbReference type="EC" id="2.4.2.31"/>
    </reaction>
</comment>
<dbReference type="Gene3D" id="3.90.176.10">
    <property type="entry name" value="Toxin ADP-ribosyltransferase, Chain A, domain 1"/>
    <property type="match status" value="1"/>
</dbReference>
<dbReference type="PROSITE" id="PS51996">
    <property type="entry name" value="TR_MART"/>
    <property type="match status" value="1"/>
</dbReference>
<dbReference type="EC" id="2.4.2.31" evidence="6"/>
<feature type="domain" description="Apple" evidence="8">
    <location>
        <begin position="473"/>
        <end position="515"/>
    </location>
</feature>
<protein>
    <recommendedName>
        <fullName evidence="6">NAD(P)(+)--arginine ADP-ribosyltransferase</fullName>
        <ecNumber evidence="6">2.4.2.31</ecNumber>
    </recommendedName>
    <alternativeName>
        <fullName evidence="6">Mono(ADP-ribosyl)transferase</fullName>
    </alternativeName>
</protein>
<evidence type="ECO:0000313" key="12">
    <source>
        <dbReference type="Proteomes" id="UP000663870"/>
    </source>
</evidence>
<keyword evidence="6" id="KW-0520">NAD</keyword>
<dbReference type="EMBL" id="CAJNOL010002851">
    <property type="protein sequence ID" value="CAF1532944.1"/>
    <property type="molecule type" value="Genomic_DNA"/>
</dbReference>
<dbReference type="AlphaFoldDB" id="A0A815AA01"/>
<keyword evidence="6" id="KW-0521">NADP</keyword>
<reference evidence="9" key="1">
    <citation type="submission" date="2021-02" db="EMBL/GenBank/DDBJ databases">
        <authorList>
            <person name="Nowell W R."/>
        </authorList>
    </citation>
    <scope>NUCLEOTIDE SEQUENCE</scope>
</reference>
<dbReference type="Proteomes" id="UP000663854">
    <property type="component" value="Unassembled WGS sequence"/>
</dbReference>
<evidence type="ECO:0000256" key="7">
    <source>
        <dbReference type="SAM" id="Phobius"/>
    </source>
</evidence>
<evidence type="ECO:0000313" key="11">
    <source>
        <dbReference type="Proteomes" id="UP000663854"/>
    </source>
</evidence>
<evidence type="ECO:0000313" key="10">
    <source>
        <dbReference type="EMBL" id="CAF1532944.1"/>
    </source>
</evidence>
<comment type="similarity">
    <text evidence="1 6">Belongs to the Arg-specific ADP-ribosyltransferase family.</text>
</comment>
<keyword evidence="3 6" id="KW-0808">Transferase</keyword>
<keyword evidence="4" id="KW-0548">Nucleotidyltransferase</keyword>
<proteinExistence type="inferred from homology"/>
<keyword evidence="7" id="KW-0812">Transmembrane</keyword>
<feature type="transmembrane region" description="Helical" evidence="7">
    <location>
        <begin position="251"/>
        <end position="272"/>
    </location>
</feature>
<dbReference type="Pfam" id="PF01129">
    <property type="entry name" value="ART"/>
    <property type="match status" value="1"/>
</dbReference>
<dbReference type="Proteomes" id="UP000663870">
    <property type="component" value="Unassembled WGS sequence"/>
</dbReference>
<organism evidence="9 11">
    <name type="scientific">Rotaria sordida</name>
    <dbReference type="NCBI Taxonomy" id="392033"/>
    <lineage>
        <taxon>Eukaryota</taxon>
        <taxon>Metazoa</taxon>
        <taxon>Spiralia</taxon>
        <taxon>Gnathifera</taxon>
        <taxon>Rotifera</taxon>
        <taxon>Eurotatoria</taxon>
        <taxon>Bdelloidea</taxon>
        <taxon>Philodinida</taxon>
        <taxon>Philodinidae</taxon>
        <taxon>Rotaria</taxon>
    </lineage>
</organism>
<dbReference type="Pfam" id="PF14295">
    <property type="entry name" value="PAN_4"/>
    <property type="match status" value="3"/>
</dbReference>
<dbReference type="GO" id="GO:0106274">
    <property type="term" value="F:NAD+-protein-arginine ADP-ribosyltransferase activity"/>
    <property type="evidence" value="ECO:0007669"/>
    <property type="project" value="UniProtKB-EC"/>
</dbReference>
<evidence type="ECO:0000256" key="1">
    <source>
        <dbReference type="ARBA" id="ARBA00009558"/>
    </source>
</evidence>
<evidence type="ECO:0000256" key="4">
    <source>
        <dbReference type="ARBA" id="ARBA00022695"/>
    </source>
</evidence>
<evidence type="ECO:0000256" key="3">
    <source>
        <dbReference type="ARBA" id="ARBA00022679"/>
    </source>
</evidence>
<evidence type="ECO:0000256" key="5">
    <source>
        <dbReference type="ARBA" id="ARBA00047597"/>
    </source>
</evidence>
<keyword evidence="2 6" id="KW-0328">Glycosyltransferase</keyword>
<evidence type="ECO:0000313" key="9">
    <source>
        <dbReference type="EMBL" id="CAF1251936.1"/>
    </source>
</evidence>
<keyword evidence="7" id="KW-1133">Transmembrane helix</keyword>
<feature type="domain" description="Apple" evidence="8">
    <location>
        <begin position="297"/>
        <end position="339"/>
    </location>
</feature>
<keyword evidence="7" id="KW-0472">Membrane</keyword>
<dbReference type="SUPFAM" id="SSF56399">
    <property type="entry name" value="ADP-ribosylation"/>
    <property type="match status" value="1"/>
</dbReference>